<dbReference type="Pfam" id="PF07589">
    <property type="entry name" value="PEP-CTERM"/>
    <property type="match status" value="1"/>
</dbReference>
<feature type="domain" description="Ice-binding protein C-terminal" evidence="1">
    <location>
        <begin position="254"/>
        <end position="270"/>
    </location>
</feature>
<dbReference type="EMBL" id="JADEWU010000045">
    <property type="protein sequence ID" value="MBE9145024.1"/>
    <property type="molecule type" value="Genomic_DNA"/>
</dbReference>
<keyword evidence="3" id="KW-1185">Reference proteome</keyword>
<evidence type="ECO:0000313" key="2">
    <source>
        <dbReference type="EMBL" id="MBE9145024.1"/>
    </source>
</evidence>
<protein>
    <submittedName>
        <fullName evidence="2">PEP-CTERM sorting domain-containing protein</fullName>
    </submittedName>
</protein>
<dbReference type="RefSeq" id="WP_193870509.1">
    <property type="nucleotide sequence ID" value="NZ_JADEWU010000045.1"/>
</dbReference>
<evidence type="ECO:0000313" key="3">
    <source>
        <dbReference type="Proteomes" id="UP000640725"/>
    </source>
</evidence>
<dbReference type="NCBIfam" id="TIGR02595">
    <property type="entry name" value="PEP_CTERM"/>
    <property type="match status" value="1"/>
</dbReference>
<reference evidence="2 3" key="1">
    <citation type="submission" date="2020-10" db="EMBL/GenBank/DDBJ databases">
        <authorList>
            <person name="Castelo-Branco R."/>
            <person name="Eusebio N."/>
            <person name="Adriana R."/>
            <person name="Vieira A."/>
            <person name="Brugerolle De Fraissinette N."/>
            <person name="Rezende De Castro R."/>
            <person name="Schneider M.P."/>
            <person name="Vasconcelos V."/>
            <person name="Leao P.N."/>
        </authorList>
    </citation>
    <scope>NUCLEOTIDE SEQUENCE [LARGE SCALE GENOMIC DNA]</scope>
    <source>
        <strain evidence="2 3">LEGE 06226</strain>
    </source>
</reference>
<organism evidence="2 3">
    <name type="scientific">Planktothrix mougeotii LEGE 06226</name>
    <dbReference type="NCBI Taxonomy" id="1828728"/>
    <lineage>
        <taxon>Bacteria</taxon>
        <taxon>Bacillati</taxon>
        <taxon>Cyanobacteriota</taxon>
        <taxon>Cyanophyceae</taxon>
        <taxon>Oscillatoriophycideae</taxon>
        <taxon>Oscillatoriales</taxon>
        <taxon>Microcoleaceae</taxon>
        <taxon>Planktothrix</taxon>
    </lineage>
</organism>
<dbReference type="Proteomes" id="UP000640725">
    <property type="component" value="Unassembled WGS sequence"/>
</dbReference>
<proteinExistence type="predicted"/>
<dbReference type="InterPro" id="IPR013424">
    <property type="entry name" value="Ice-binding_C"/>
</dbReference>
<comment type="caution">
    <text evidence="2">The sequence shown here is derived from an EMBL/GenBank/DDBJ whole genome shotgun (WGS) entry which is preliminary data.</text>
</comment>
<evidence type="ECO:0000259" key="1">
    <source>
        <dbReference type="Pfam" id="PF07589"/>
    </source>
</evidence>
<sequence>MTTNLKQVSSLKLGGTDDFFNLLSSSVWASNGWAFQRSTTNLAGSFNIGVYAPLASMASTSPGVSGEIQLFYNPVIGQDPIGNQVHFIQRVFNNHAVIATRQGNIELPYGTLENKIDTVIEQTNPIYVDLQNPQKQTFNPFYDTYGQVWSYSNSSILVRDVSGRNDFFNNNDWSAELYLVQETAPKTVTIYNGISWGWNNTFTPSPPPISQPPLPCDGSSGGGGCVTTASDIAIRELPVSDFDSGDPNQLPEKVPEPTTLLGLLALGVAGTIEILKNKFNKQ</sequence>
<name>A0ABR9UG06_9CYAN</name>
<gene>
    <name evidence="2" type="ORF">IQ236_17635</name>
</gene>
<accession>A0ABR9UG06</accession>